<dbReference type="Proteomes" id="UP000715781">
    <property type="component" value="Unassembled WGS sequence"/>
</dbReference>
<dbReference type="Pfam" id="PF15956">
    <property type="entry name" value="DUF4760"/>
    <property type="match status" value="1"/>
</dbReference>
<protein>
    <submittedName>
        <fullName evidence="2">Uncharacterized protein</fullName>
    </submittedName>
</protein>
<name>A0A951UJN1_9NOST</name>
<keyword evidence="1" id="KW-0812">Transmembrane</keyword>
<comment type="caution">
    <text evidence="2">The sequence shown here is derived from an EMBL/GenBank/DDBJ whole genome shotgun (WGS) entry which is preliminary data.</text>
</comment>
<keyword evidence="1" id="KW-1133">Transmembrane helix</keyword>
<evidence type="ECO:0000256" key="1">
    <source>
        <dbReference type="SAM" id="Phobius"/>
    </source>
</evidence>
<sequence length="164" mass="19362">MKSMTLNDFADLGTVIGIFFVAAGLMLSIQQFKFSRTMDYMEHLSDPSIIETRAIVDEWLASSNDDNERIEALNKDHKLHIHVRAFLSFCNQIAIAYRFGAIHKAMAFDIWFPFVPYYWEKLEFYILWRRSQGYKVGENFERFTKDIQTFQAKQGKAIYRGKRH</sequence>
<keyword evidence="1" id="KW-0472">Membrane</keyword>
<gene>
    <name evidence="2" type="ORF">KME32_32910</name>
</gene>
<evidence type="ECO:0000313" key="2">
    <source>
        <dbReference type="EMBL" id="MBW4565802.1"/>
    </source>
</evidence>
<evidence type="ECO:0000313" key="3">
    <source>
        <dbReference type="Proteomes" id="UP000715781"/>
    </source>
</evidence>
<proteinExistence type="predicted"/>
<feature type="transmembrane region" description="Helical" evidence="1">
    <location>
        <begin position="12"/>
        <end position="29"/>
    </location>
</feature>
<accession>A0A951UJN1</accession>
<dbReference type="AlphaFoldDB" id="A0A951UJN1"/>
<reference evidence="2" key="2">
    <citation type="journal article" date="2022" name="Microbiol. Resour. Announc.">
        <title>Metagenome Sequencing to Explore Phylogenomics of Terrestrial Cyanobacteria.</title>
        <authorList>
            <person name="Ward R.D."/>
            <person name="Stajich J.E."/>
            <person name="Johansen J.R."/>
            <person name="Huntemann M."/>
            <person name="Clum A."/>
            <person name="Foster B."/>
            <person name="Foster B."/>
            <person name="Roux S."/>
            <person name="Palaniappan K."/>
            <person name="Varghese N."/>
            <person name="Mukherjee S."/>
            <person name="Reddy T.B.K."/>
            <person name="Daum C."/>
            <person name="Copeland A."/>
            <person name="Chen I.A."/>
            <person name="Ivanova N.N."/>
            <person name="Kyrpides N.C."/>
            <person name="Shapiro N."/>
            <person name="Eloe-Fadrosh E.A."/>
            <person name="Pietrasiak N."/>
        </authorList>
    </citation>
    <scope>NUCLEOTIDE SEQUENCE</scope>
    <source>
        <strain evidence="2">JT2-VF2</strain>
    </source>
</reference>
<dbReference type="InterPro" id="IPR031876">
    <property type="entry name" value="DUF4760"/>
</dbReference>
<dbReference type="EMBL" id="JAHHHN010000048">
    <property type="protein sequence ID" value="MBW4565802.1"/>
    <property type="molecule type" value="Genomic_DNA"/>
</dbReference>
<organism evidence="2 3">
    <name type="scientific">Mojavia pulchra JT2-VF2</name>
    <dbReference type="NCBI Taxonomy" id="287848"/>
    <lineage>
        <taxon>Bacteria</taxon>
        <taxon>Bacillati</taxon>
        <taxon>Cyanobacteriota</taxon>
        <taxon>Cyanophyceae</taxon>
        <taxon>Nostocales</taxon>
        <taxon>Nostocaceae</taxon>
    </lineage>
</organism>
<reference evidence="2" key="1">
    <citation type="submission" date="2021-05" db="EMBL/GenBank/DDBJ databases">
        <authorList>
            <person name="Pietrasiak N."/>
            <person name="Ward R."/>
            <person name="Stajich J.E."/>
            <person name="Kurbessoian T."/>
        </authorList>
    </citation>
    <scope>NUCLEOTIDE SEQUENCE</scope>
    <source>
        <strain evidence="2">JT2-VF2</strain>
    </source>
</reference>